<reference evidence="3" key="1">
    <citation type="journal article" date="2020" name="Genome Biol.">
        <title>Gamete binning: chromosome-level and haplotype-resolved genome assembly enabled by high-throughput single-cell sequencing of gamete genomes.</title>
        <authorList>
            <person name="Campoy J.A."/>
            <person name="Sun H."/>
            <person name="Goel M."/>
            <person name="Jiao W.-B."/>
            <person name="Folz-Donahue K."/>
            <person name="Wang N."/>
            <person name="Rubio M."/>
            <person name="Liu C."/>
            <person name="Kukat C."/>
            <person name="Ruiz D."/>
            <person name="Huettel B."/>
            <person name="Schneeberger K."/>
        </authorList>
    </citation>
    <scope>NUCLEOTIDE SEQUENCE [LARGE SCALE GENOMIC DNA]</scope>
    <source>
        <strain evidence="3">cv. Rojo Pasion</strain>
    </source>
</reference>
<protein>
    <submittedName>
        <fullName evidence="2">Uncharacterized protein</fullName>
    </submittedName>
</protein>
<proteinExistence type="predicted"/>
<feature type="region of interest" description="Disordered" evidence="1">
    <location>
        <begin position="26"/>
        <end position="59"/>
    </location>
</feature>
<feature type="compositionally biased region" description="Polar residues" evidence="1">
    <location>
        <begin position="26"/>
        <end position="36"/>
    </location>
</feature>
<evidence type="ECO:0000256" key="1">
    <source>
        <dbReference type="SAM" id="MobiDB-lite"/>
    </source>
</evidence>
<gene>
    <name evidence="2" type="ORF">ORAREDHAP_LOCUS33053</name>
</gene>
<dbReference type="EMBL" id="CAEKKB010000005">
    <property type="protein sequence ID" value="CAB4311032.1"/>
    <property type="molecule type" value="Genomic_DNA"/>
</dbReference>
<name>A0A6J5XGB2_PRUAR</name>
<feature type="compositionally biased region" description="Basic and acidic residues" evidence="1">
    <location>
        <begin position="118"/>
        <end position="132"/>
    </location>
</feature>
<sequence length="142" mass="15811">MSFSKERLGKLDIVFALWLTESKSSAPSTCEGQQARQHNRDIPRHASSPRHLNPLETDELGRSNRYAFLAVGLRWTRQRTQLRGETQEGGPDKARAKQEDGVWAGWKVGARVESSEEAQVRVRSESAARPESEPGAIKGDNA</sequence>
<accession>A0A6J5XGB2</accession>
<feature type="compositionally biased region" description="Basic and acidic residues" evidence="1">
    <location>
        <begin position="90"/>
        <end position="100"/>
    </location>
</feature>
<feature type="region of interest" description="Disordered" evidence="1">
    <location>
        <begin position="81"/>
        <end position="101"/>
    </location>
</feature>
<evidence type="ECO:0000313" key="3">
    <source>
        <dbReference type="Proteomes" id="UP000507245"/>
    </source>
</evidence>
<keyword evidence="3" id="KW-1185">Reference proteome</keyword>
<dbReference type="AlphaFoldDB" id="A0A6J5XGB2"/>
<dbReference type="Proteomes" id="UP000507245">
    <property type="component" value="Unassembled WGS sequence"/>
</dbReference>
<evidence type="ECO:0000313" key="2">
    <source>
        <dbReference type="EMBL" id="CAB4311032.1"/>
    </source>
</evidence>
<organism evidence="2 3">
    <name type="scientific">Prunus armeniaca</name>
    <name type="common">Apricot</name>
    <name type="synonym">Armeniaca vulgaris</name>
    <dbReference type="NCBI Taxonomy" id="36596"/>
    <lineage>
        <taxon>Eukaryota</taxon>
        <taxon>Viridiplantae</taxon>
        <taxon>Streptophyta</taxon>
        <taxon>Embryophyta</taxon>
        <taxon>Tracheophyta</taxon>
        <taxon>Spermatophyta</taxon>
        <taxon>Magnoliopsida</taxon>
        <taxon>eudicotyledons</taxon>
        <taxon>Gunneridae</taxon>
        <taxon>Pentapetalae</taxon>
        <taxon>rosids</taxon>
        <taxon>fabids</taxon>
        <taxon>Rosales</taxon>
        <taxon>Rosaceae</taxon>
        <taxon>Amygdaloideae</taxon>
        <taxon>Amygdaleae</taxon>
        <taxon>Prunus</taxon>
    </lineage>
</organism>
<feature type="region of interest" description="Disordered" evidence="1">
    <location>
        <begin position="113"/>
        <end position="142"/>
    </location>
</feature>